<feature type="region of interest" description="Disordered" evidence="1">
    <location>
        <begin position="405"/>
        <end position="477"/>
    </location>
</feature>
<gene>
    <name evidence="2" type="ORF">ALC57_08883</name>
</gene>
<feature type="region of interest" description="Disordered" evidence="1">
    <location>
        <begin position="1086"/>
        <end position="1105"/>
    </location>
</feature>
<proteinExistence type="predicted"/>
<feature type="compositionally biased region" description="Polar residues" evidence="1">
    <location>
        <begin position="317"/>
        <end position="326"/>
    </location>
</feature>
<name>A0A151J6F7_9HYME</name>
<evidence type="ECO:0000313" key="2">
    <source>
        <dbReference type="EMBL" id="KYN18807.1"/>
    </source>
</evidence>
<feature type="compositionally biased region" description="Basic and acidic residues" evidence="1">
    <location>
        <begin position="455"/>
        <end position="464"/>
    </location>
</feature>
<feature type="compositionally biased region" description="Polar residues" evidence="1">
    <location>
        <begin position="292"/>
        <end position="308"/>
    </location>
</feature>
<evidence type="ECO:0000313" key="3">
    <source>
        <dbReference type="Proteomes" id="UP000078492"/>
    </source>
</evidence>
<dbReference type="AlphaFoldDB" id="A0A151J6F7"/>
<feature type="region of interest" description="Disordered" evidence="1">
    <location>
        <begin position="499"/>
        <end position="527"/>
    </location>
</feature>
<feature type="compositionally biased region" description="Basic and acidic residues" evidence="1">
    <location>
        <begin position="433"/>
        <end position="443"/>
    </location>
</feature>
<sequence>MASVSSVSVPGQGQHSFRLYWALCNSTLDRLNRLGEYCKLASLMNIFVIGIMDFAVENLEKISDIERKATLSKLHNMQWLKNTSYSANPDKIKAVVYKQVQDQDEEKKIEDKVSELAETIKIHAVKEPDKYSSINDMLKTDLFNDTMPEKEENIWNKDIDTANLFPNADNLADQKNEEDMLSIVESIVTAKLESEFCINKERKDQSNTSENNTKDIVQDAICTNLSESQKINEDTKELKLIKHSDGNNNDSKLVTLCMSKVNDEQNSTCKKADVESSKASTEANNEDGHVKNNITKTSVKTGSNTNLIKDNEKPSTHDPSSSDFKKAISNSSKLLSTTDKNARDHFNNKHKAKNTLCIKKQEFVKQRNVSRNGTEKEIKKPNSVKTDFETTDIVCQSKNLNKDKTLSKQTRQFPSKLRGQESFKKNASTSNFSDDKNKNEKSTHVSGNLNSPLNESERKNEKIVNEQNFQSDQKANRNDFRKNTTFVTQYKNSTFSKSMQNVPRTGQAPMYGRNSSYAYNNPKFNRNRNDSAEHKVMKKELTPINVFTKSNTGTEKLDTNNLESCTTQKEEIIQPPNVKSTNVHEVDTLLSNDKNDTKSIKVETHLIQSKENMNIRNKDQGSTISEQYCEKINISKVDVGQQYRETNKEDIKPLKHSSNLASDKCATDSQTNAIHQYSSKLENMQRANDVNQLENSQITWNPSPDNDMQKGAAIMSLQQSIQNMHFNTQQTFTQTGNLRGQSSWEPNNSKFYDQHFSVNDAMRLSQIPNTFNAPPYSKTQISNDDRVTGTSTLETTNRENSNVLYRYGPNIQQRPVMASDFPGHSVSSCQTNQSRWNSSIQDSYHIEHPYVATQPTMMHIYNSAAFGPDDFSNTMDYVSHPVIYAPSPYMQTWNSQLQYSVPVVYNSPCTNYTFSHHNQSNNFNSSVLDQQHKHNPYMQMNSYARDTYHDTNTCSVQARNSVDNVPMKSNYYYKKHQDNCRAVCDVPQYVAPVSYSKSQQGMNFMPATAINQCNTSYCPNQKYYKQNMTNYMKNPKGQIQDFICDDNASEDTPPIISPKEFVTSNVNLSNQSDQFATRVFKPEFKMRSNSGYRPPPSLPRYNGGFRRNTTFQDFPKEYTYPVSIGRGTYKTKKT</sequence>
<protein>
    <submittedName>
        <fullName evidence="2">Uncharacterized protein</fullName>
    </submittedName>
</protein>
<accession>A0A151J6F7</accession>
<feature type="region of interest" description="Disordered" evidence="1">
    <location>
        <begin position="267"/>
        <end position="326"/>
    </location>
</feature>
<feature type="region of interest" description="Disordered" evidence="1">
    <location>
        <begin position="334"/>
        <end position="353"/>
    </location>
</feature>
<feature type="compositionally biased region" description="Polar residues" evidence="1">
    <location>
        <begin position="444"/>
        <end position="454"/>
    </location>
</feature>
<keyword evidence="3" id="KW-1185">Reference proteome</keyword>
<evidence type="ECO:0000256" key="1">
    <source>
        <dbReference type="SAM" id="MobiDB-lite"/>
    </source>
</evidence>
<dbReference type="EMBL" id="KQ979854">
    <property type="protein sequence ID" value="KYN18807.1"/>
    <property type="molecule type" value="Genomic_DNA"/>
</dbReference>
<feature type="compositionally biased region" description="Polar residues" evidence="1">
    <location>
        <begin position="513"/>
        <end position="524"/>
    </location>
</feature>
<organism evidence="2 3">
    <name type="scientific">Trachymyrmex cornetzi</name>
    <dbReference type="NCBI Taxonomy" id="471704"/>
    <lineage>
        <taxon>Eukaryota</taxon>
        <taxon>Metazoa</taxon>
        <taxon>Ecdysozoa</taxon>
        <taxon>Arthropoda</taxon>
        <taxon>Hexapoda</taxon>
        <taxon>Insecta</taxon>
        <taxon>Pterygota</taxon>
        <taxon>Neoptera</taxon>
        <taxon>Endopterygota</taxon>
        <taxon>Hymenoptera</taxon>
        <taxon>Apocrita</taxon>
        <taxon>Aculeata</taxon>
        <taxon>Formicoidea</taxon>
        <taxon>Formicidae</taxon>
        <taxon>Myrmicinae</taxon>
        <taxon>Trachymyrmex</taxon>
    </lineage>
</organism>
<dbReference type="Proteomes" id="UP000078492">
    <property type="component" value="Unassembled WGS sequence"/>
</dbReference>
<reference evidence="2 3" key="1">
    <citation type="submission" date="2015-09" db="EMBL/GenBank/DDBJ databases">
        <title>Trachymyrmex cornetzi WGS genome.</title>
        <authorList>
            <person name="Nygaard S."/>
            <person name="Hu H."/>
            <person name="Boomsma J."/>
            <person name="Zhang G."/>
        </authorList>
    </citation>
    <scope>NUCLEOTIDE SEQUENCE [LARGE SCALE GENOMIC DNA]</scope>
    <source>
        <strain evidence="2">Tcor2-1</strain>
        <tissue evidence="2">Whole body</tissue>
    </source>
</reference>